<evidence type="ECO:0000313" key="3">
    <source>
        <dbReference type="Proteomes" id="UP001474120"/>
    </source>
</evidence>
<name>A0ABU9KYZ2_9FLAO</name>
<dbReference type="RefSeq" id="WP_342159239.1">
    <property type="nucleotide sequence ID" value="NZ_JBCDNA010000001.1"/>
</dbReference>
<dbReference type="Proteomes" id="UP001474120">
    <property type="component" value="Unassembled WGS sequence"/>
</dbReference>
<dbReference type="SUPFAM" id="SSF109854">
    <property type="entry name" value="DinB/YfiT-like putative metalloenzymes"/>
    <property type="match status" value="1"/>
</dbReference>
<evidence type="ECO:0000313" key="2">
    <source>
        <dbReference type="EMBL" id="MEL4455417.1"/>
    </source>
</evidence>
<dbReference type="InterPro" id="IPR034660">
    <property type="entry name" value="DinB/YfiT-like"/>
</dbReference>
<dbReference type="Gene3D" id="1.20.120.450">
    <property type="entry name" value="dinb family like domain"/>
    <property type="match status" value="1"/>
</dbReference>
<dbReference type="EMBL" id="JBCDNA010000001">
    <property type="protein sequence ID" value="MEL4455417.1"/>
    <property type="molecule type" value="Genomic_DNA"/>
</dbReference>
<dbReference type="InterPro" id="IPR024775">
    <property type="entry name" value="DinB-like"/>
</dbReference>
<proteinExistence type="predicted"/>
<evidence type="ECO:0000259" key="1">
    <source>
        <dbReference type="Pfam" id="PF12867"/>
    </source>
</evidence>
<reference evidence="2 3" key="1">
    <citation type="submission" date="2024-04" db="EMBL/GenBank/DDBJ databases">
        <title>whole genome sequencing of Lutimonas vermicola strain IMCC1616.</title>
        <authorList>
            <person name="Bae S.S."/>
        </authorList>
    </citation>
    <scope>NUCLEOTIDE SEQUENCE [LARGE SCALE GENOMIC DNA]</scope>
    <source>
        <strain evidence="2 3">IMCC1616</strain>
    </source>
</reference>
<gene>
    <name evidence="2" type="ORF">AABB81_05880</name>
</gene>
<sequence length="170" mass="20088">MPRPQIVDYPIFFKPYLTVLDKNLGLIDHLEATLERFERILYNVEEAKYEYRYQEGKWTLKEIVQHLIDAERVFVYRALRFSRKDEIPLPGFDENSYVDNYDSNKRSFHALCDEFCLVRRATILMFKDFDNTTLDITGTVEGNSISVKALGFICSGHVLHHLNVIEERYL</sequence>
<organism evidence="2 3">
    <name type="scientific">Lutimonas vermicola</name>
    <dbReference type="NCBI Taxonomy" id="414288"/>
    <lineage>
        <taxon>Bacteria</taxon>
        <taxon>Pseudomonadati</taxon>
        <taxon>Bacteroidota</taxon>
        <taxon>Flavobacteriia</taxon>
        <taxon>Flavobacteriales</taxon>
        <taxon>Flavobacteriaceae</taxon>
        <taxon>Lutimonas</taxon>
    </lineage>
</organism>
<protein>
    <submittedName>
        <fullName evidence="2">DinB family protein</fullName>
    </submittedName>
</protein>
<accession>A0ABU9KYZ2</accession>
<comment type="caution">
    <text evidence="2">The sequence shown here is derived from an EMBL/GenBank/DDBJ whole genome shotgun (WGS) entry which is preliminary data.</text>
</comment>
<dbReference type="Pfam" id="PF12867">
    <property type="entry name" value="DinB_2"/>
    <property type="match status" value="1"/>
</dbReference>
<keyword evidence="3" id="KW-1185">Reference proteome</keyword>
<feature type="domain" description="DinB-like" evidence="1">
    <location>
        <begin position="29"/>
        <end position="165"/>
    </location>
</feature>